<sequence>MPFAPSAVPIAFDDQGRGEPALLCLPGWCADRSMFAELAPLCGRARRTLTLDWRGHGGSAPAAADFDAEALVEDALAVLDASGVERIVPVTNAHAGWVALELRRRLGARVAAIVLIDWLVLDPPPPFLNALAGLQDPARWQATREQLFAMWLHGVDDPEVIRLVREVMGAHDAAMWARAARSIAATYRREGSPLAALAALAPPPPVLHLYAQPDDPGFLQAQQAFAAAQPWFTVHRLAAKSHFPMLERAQEVAGLIEDFVARY</sequence>
<dbReference type="GO" id="GO:0016020">
    <property type="term" value="C:membrane"/>
    <property type="evidence" value="ECO:0007669"/>
    <property type="project" value="TreeGrafter"/>
</dbReference>
<dbReference type="PANTHER" id="PTHR43798:SF33">
    <property type="entry name" value="HYDROLASE, PUTATIVE (AFU_ORTHOLOGUE AFUA_2G14860)-RELATED"/>
    <property type="match status" value="1"/>
</dbReference>
<feature type="domain" description="AB hydrolase-1" evidence="1">
    <location>
        <begin position="22"/>
        <end position="253"/>
    </location>
</feature>
<accession>A0A4R2L2N0</accession>
<dbReference type="Proteomes" id="UP000295765">
    <property type="component" value="Unassembled WGS sequence"/>
</dbReference>
<name>A0A4R2L2N0_9GAMM</name>
<evidence type="ECO:0000313" key="3">
    <source>
        <dbReference type="Proteomes" id="UP000295765"/>
    </source>
</evidence>
<comment type="caution">
    <text evidence="2">The sequence shown here is derived from an EMBL/GenBank/DDBJ whole genome shotgun (WGS) entry which is preliminary data.</text>
</comment>
<reference evidence="2 3" key="1">
    <citation type="submission" date="2019-03" db="EMBL/GenBank/DDBJ databases">
        <title>Genomic Encyclopedia of Type Strains, Phase IV (KMG-IV): sequencing the most valuable type-strain genomes for metagenomic binning, comparative biology and taxonomic classification.</title>
        <authorList>
            <person name="Goeker M."/>
        </authorList>
    </citation>
    <scope>NUCLEOTIDE SEQUENCE [LARGE SCALE GENOMIC DNA]</scope>
    <source>
        <strain evidence="2 3">DSM 25287</strain>
    </source>
</reference>
<protein>
    <submittedName>
        <fullName evidence="2">Pimeloyl-ACP methyl ester carboxylesterase</fullName>
    </submittedName>
</protein>
<keyword evidence="3" id="KW-1185">Reference proteome</keyword>
<dbReference type="InterPro" id="IPR000073">
    <property type="entry name" value="AB_hydrolase_1"/>
</dbReference>
<organism evidence="2 3">
    <name type="scientific">Plasticicumulans lactativorans</name>
    <dbReference type="NCBI Taxonomy" id="1133106"/>
    <lineage>
        <taxon>Bacteria</taxon>
        <taxon>Pseudomonadati</taxon>
        <taxon>Pseudomonadota</taxon>
        <taxon>Gammaproteobacteria</taxon>
        <taxon>Candidatus Competibacteraceae</taxon>
        <taxon>Plasticicumulans</taxon>
    </lineage>
</organism>
<dbReference type="PANTHER" id="PTHR43798">
    <property type="entry name" value="MONOACYLGLYCEROL LIPASE"/>
    <property type="match status" value="1"/>
</dbReference>
<dbReference type="RefSeq" id="WP_165904127.1">
    <property type="nucleotide sequence ID" value="NZ_SLWY01000013.1"/>
</dbReference>
<dbReference type="AlphaFoldDB" id="A0A4R2L2N0"/>
<dbReference type="InterPro" id="IPR029058">
    <property type="entry name" value="AB_hydrolase_fold"/>
</dbReference>
<dbReference type="SUPFAM" id="SSF53474">
    <property type="entry name" value="alpha/beta-Hydrolases"/>
    <property type="match status" value="1"/>
</dbReference>
<dbReference type="InterPro" id="IPR050266">
    <property type="entry name" value="AB_hydrolase_sf"/>
</dbReference>
<dbReference type="Pfam" id="PF12697">
    <property type="entry name" value="Abhydrolase_6"/>
    <property type="match status" value="1"/>
</dbReference>
<evidence type="ECO:0000259" key="1">
    <source>
        <dbReference type="Pfam" id="PF12697"/>
    </source>
</evidence>
<dbReference type="Gene3D" id="1.10.210.20">
    <property type="match status" value="1"/>
</dbReference>
<gene>
    <name evidence="2" type="ORF">EV699_11381</name>
</gene>
<dbReference type="EMBL" id="SLWY01000013">
    <property type="protein sequence ID" value="TCO80603.1"/>
    <property type="molecule type" value="Genomic_DNA"/>
</dbReference>
<proteinExistence type="predicted"/>
<dbReference type="Gene3D" id="3.40.50.1820">
    <property type="entry name" value="alpha/beta hydrolase"/>
    <property type="match status" value="1"/>
</dbReference>
<evidence type="ECO:0000313" key="2">
    <source>
        <dbReference type="EMBL" id="TCO80603.1"/>
    </source>
</evidence>